<dbReference type="InterPro" id="IPR056535">
    <property type="entry name" value="TPR_NUP160_M"/>
</dbReference>
<evidence type="ECO:0000313" key="7">
    <source>
        <dbReference type="Proteomes" id="UP001491310"/>
    </source>
</evidence>
<name>A0ABR2YHJ9_9CHLO</name>
<keyword evidence="7" id="KW-1185">Reference proteome</keyword>
<gene>
    <name evidence="6" type="ORF">WJX75_002120</name>
</gene>
<accession>A0ABR2YHJ9</accession>
<keyword evidence="2" id="KW-0813">Transport</keyword>
<evidence type="ECO:0000256" key="1">
    <source>
        <dbReference type="ARBA" id="ARBA00004123"/>
    </source>
</evidence>
<evidence type="ECO:0000256" key="3">
    <source>
        <dbReference type="ARBA" id="ARBA00023242"/>
    </source>
</evidence>
<dbReference type="Pfam" id="PF23354">
    <property type="entry name" value="TPR_NUP160_120_M"/>
    <property type="match status" value="1"/>
</dbReference>
<dbReference type="InterPro" id="IPR059141">
    <property type="entry name" value="Beta-prop_Nup120_160"/>
</dbReference>
<feature type="domain" description="NUP160 middle TPR" evidence="5">
    <location>
        <begin position="811"/>
        <end position="935"/>
    </location>
</feature>
<sequence>MPTDGSAIASADLSNDLPRLGAPTALVALEGVLCMGCQNGSVLCIPQASLRAGTTEGASELKDAGGVGRLLTSLFARQMSPAVKDLAAVSIGSRRLLAAAYADGALRLWDIRRQACLLQEPLKPDSTTADAMAPTRLRFAAPPAGEPRRPGKIVVQFDRPEASSGGQSSHFAVFELNGEVSTGGSSVSALTLQQVAILERAGAASAATSAADLAVHQRPGGRVRAWALGRDGSAFAMDEAAVARGVRGAEARLAGDDASALTSASDAQLQLQEDLWRSVTTGLERSGGQALPPDLPARHFVGSLLTPGSFSHRALQSALAALGQTTDLADLTSRPISELLQLTLQAVREQAADVGQFAAVHALLRGYWGALSAAQRPLGLLQGGVGSPSVVRRGPTLSLLRPAGVAAAQAAGLAVPGQPAPVQALQRVAMASGKLRDLLGPYVHSLVSQLLAEGLQVGQSMMPALVHAIAVGPTSAASMGGARAGAQAHVQEVQRQWRRQRSRLALEIRALLEPLRSPEEVFLSYADLLSAAPPRASEIAASQPALPAAGFLAAVARDEAAAAADGARDLLLLLAYLDNVRSLGTQTSTAWQSRVFAKAEAALRRAEIVRWLCTAPAAPKQAASGDPAALMHQLRLGRDSRPAALHPRHATHQMHDRSLAEALLPLFAPVLASGAAAAAGPAALGVSFAAALSRGEAGWSPEELDETGLRQQVMSIGRVLFTEKQLPPLLQLLQLAGSASEEPGLQFLKGYSLLDALRSVTDPAQRQRGLEDAAGPLFRAAADLAASGADTGRESFVRGLLGVLATEITGSYTTEGPEAERLQYYETLMLVCERLGCPEGAAQFAQAAVRQVDVAYPADRNAVADTSTSARAVREGRLWSNIFVYSLDAGRYEAAYAAMHANPVPERQLDCLQRLLGELCARGAIASLVALPFAGTLDVGGAGSPGGGPPGGGRHAAILSLADEAAKFLRRRADNAELGARPQPYQVLYDFCIARNDYRQAAAAQLALARRLRDEEPGAVDAVHAALSAALGPLSLVEPAQAWLEDPAGADMAMTQQAFHGSPLPNRFLAGTASPRSPLPGSHNEDPLAAAAAVGSVLATPESLRRELALARAISLAAKSGSGTAGAADRPGDVLQLLLANMHYEAAIRLAEALYSDAELAKWLERIVASLAGACVRLQQQEHQARASGSQATFLGPSTGSGAEREAQATAAAAWGAMRRFLEGGPGGPSAGRLRAAAADAILATEQRFRLPAWLLQLFQVEDPSRGMAGSSADPTALLRIYMKRGRLEDAATLALTHLHAWETQVTDVQRQRHGGVWFPHDLLGDLLARLGSTSSPAAARLRAQLGEALQAHHSAAMQQSDILEQRSMAVG</sequence>
<organism evidence="6 7">
    <name type="scientific">Coccomyxa subellipsoidea</name>
    <dbReference type="NCBI Taxonomy" id="248742"/>
    <lineage>
        <taxon>Eukaryota</taxon>
        <taxon>Viridiplantae</taxon>
        <taxon>Chlorophyta</taxon>
        <taxon>core chlorophytes</taxon>
        <taxon>Trebouxiophyceae</taxon>
        <taxon>Trebouxiophyceae incertae sedis</taxon>
        <taxon>Coccomyxaceae</taxon>
        <taxon>Coccomyxa</taxon>
    </lineage>
</organism>
<evidence type="ECO:0000259" key="4">
    <source>
        <dbReference type="Pfam" id="PF11715"/>
    </source>
</evidence>
<dbReference type="Pfam" id="PF11715">
    <property type="entry name" value="Beta-prop_Nup120_160"/>
    <property type="match status" value="1"/>
</dbReference>
<dbReference type="EMBL" id="JALJOT010000011">
    <property type="protein sequence ID" value="KAK9905560.1"/>
    <property type="molecule type" value="Genomic_DNA"/>
</dbReference>
<proteinExistence type="predicted"/>
<evidence type="ECO:0000313" key="6">
    <source>
        <dbReference type="EMBL" id="KAK9905560.1"/>
    </source>
</evidence>
<dbReference type="PANTHER" id="PTHR21286">
    <property type="entry name" value="NUCLEAR PORE COMPLEX PROTEIN NUP160"/>
    <property type="match status" value="1"/>
</dbReference>
<dbReference type="Proteomes" id="UP001491310">
    <property type="component" value="Unassembled WGS sequence"/>
</dbReference>
<comment type="caution">
    <text evidence="6">The sequence shown here is derived from an EMBL/GenBank/DDBJ whole genome shotgun (WGS) entry which is preliminary data.</text>
</comment>
<evidence type="ECO:0000259" key="5">
    <source>
        <dbReference type="Pfam" id="PF23354"/>
    </source>
</evidence>
<feature type="domain" description="Nucleoporin Nup120/160 beta-propeller" evidence="4">
    <location>
        <begin position="21"/>
        <end position="350"/>
    </location>
</feature>
<dbReference type="InterPro" id="IPR021717">
    <property type="entry name" value="Nucleoporin_Nup160"/>
</dbReference>
<evidence type="ECO:0000256" key="2">
    <source>
        <dbReference type="ARBA" id="ARBA00022448"/>
    </source>
</evidence>
<keyword evidence="3" id="KW-0539">Nucleus</keyword>
<protein>
    <submittedName>
        <fullName evidence="6">Uncharacterized protein</fullName>
    </submittedName>
</protein>
<comment type="subcellular location">
    <subcellularLocation>
        <location evidence="1">Nucleus</location>
    </subcellularLocation>
</comment>
<reference evidence="6 7" key="1">
    <citation type="journal article" date="2024" name="Nat. Commun.">
        <title>Phylogenomics reveals the evolutionary origins of lichenization in chlorophyte algae.</title>
        <authorList>
            <person name="Puginier C."/>
            <person name="Libourel C."/>
            <person name="Otte J."/>
            <person name="Skaloud P."/>
            <person name="Haon M."/>
            <person name="Grisel S."/>
            <person name="Petersen M."/>
            <person name="Berrin J.G."/>
            <person name="Delaux P.M."/>
            <person name="Dal Grande F."/>
            <person name="Keller J."/>
        </authorList>
    </citation>
    <scope>NUCLEOTIDE SEQUENCE [LARGE SCALE GENOMIC DNA]</scope>
    <source>
        <strain evidence="6 7">SAG 216-7</strain>
    </source>
</reference>
<dbReference type="PANTHER" id="PTHR21286:SF0">
    <property type="entry name" value="NUCLEAR PORE COMPLEX PROTEIN NUP160"/>
    <property type="match status" value="1"/>
</dbReference>